<dbReference type="HOGENOM" id="CLU_393762_0_0_7"/>
<geneLocation type="plasmid" evidence="5 6">
    <name>pSULKU03</name>
</geneLocation>
<gene>
    <name evidence="5" type="ordered locus">Sulku_2801</name>
</gene>
<dbReference type="GO" id="GO:0003677">
    <property type="term" value="F:DNA binding"/>
    <property type="evidence" value="ECO:0007669"/>
    <property type="project" value="UniProtKB-KW"/>
</dbReference>
<dbReference type="InterPro" id="IPR013762">
    <property type="entry name" value="Integrase-like_cat_sf"/>
</dbReference>
<keyword evidence="3" id="KW-0233">DNA recombination</keyword>
<evidence type="ECO:0000256" key="1">
    <source>
        <dbReference type="ARBA" id="ARBA00008857"/>
    </source>
</evidence>
<dbReference type="Pfam" id="PF00589">
    <property type="entry name" value="Phage_integrase"/>
    <property type="match status" value="1"/>
</dbReference>
<dbReference type="RefSeq" id="WP_013450057.1">
    <property type="nucleotide sequence ID" value="NC_014756.1"/>
</dbReference>
<dbReference type="KEGG" id="sku:Sulku_2801"/>
<dbReference type="PROSITE" id="PS51898">
    <property type="entry name" value="TYR_RECOMBINASE"/>
    <property type="match status" value="1"/>
</dbReference>
<evidence type="ECO:0000256" key="3">
    <source>
        <dbReference type="ARBA" id="ARBA00023172"/>
    </source>
</evidence>
<keyword evidence="6" id="KW-1185">Reference proteome</keyword>
<dbReference type="PANTHER" id="PTHR30349">
    <property type="entry name" value="PHAGE INTEGRASE-RELATED"/>
    <property type="match status" value="1"/>
</dbReference>
<dbReference type="InterPro" id="IPR002104">
    <property type="entry name" value="Integrase_catalytic"/>
</dbReference>
<evidence type="ECO:0000256" key="2">
    <source>
        <dbReference type="ARBA" id="ARBA00023125"/>
    </source>
</evidence>
<dbReference type="GO" id="GO:0006310">
    <property type="term" value="P:DNA recombination"/>
    <property type="evidence" value="ECO:0007669"/>
    <property type="project" value="UniProtKB-KW"/>
</dbReference>
<dbReference type="AlphaFoldDB" id="E4U433"/>
<dbReference type="OrthoDB" id="5429327at2"/>
<feature type="domain" description="Tyr recombinase" evidence="4">
    <location>
        <begin position="472"/>
        <end position="696"/>
    </location>
</feature>
<organism evidence="5 6">
    <name type="scientific">Sulfuricurvum kujiense (strain ATCC BAA-921 / DSM 16994 / JCM 11577 / YK-1)</name>
    <dbReference type="NCBI Taxonomy" id="709032"/>
    <lineage>
        <taxon>Bacteria</taxon>
        <taxon>Pseudomonadati</taxon>
        <taxon>Campylobacterota</taxon>
        <taxon>Epsilonproteobacteria</taxon>
        <taxon>Campylobacterales</taxon>
        <taxon>Sulfurimonadaceae</taxon>
        <taxon>Sulfuricurvum</taxon>
    </lineage>
</organism>
<name>E4U433_SULKY</name>
<protein>
    <submittedName>
        <fullName evidence="5">Integrase family protein</fullName>
    </submittedName>
</protein>
<evidence type="ECO:0000259" key="4">
    <source>
        <dbReference type="PROSITE" id="PS51898"/>
    </source>
</evidence>
<dbReference type="EMBL" id="CP002358">
    <property type="protein sequence ID" value="ADR35449.1"/>
    <property type="molecule type" value="Genomic_DNA"/>
</dbReference>
<dbReference type="GO" id="GO:0015074">
    <property type="term" value="P:DNA integration"/>
    <property type="evidence" value="ECO:0007669"/>
    <property type="project" value="InterPro"/>
</dbReference>
<dbReference type="InterPro" id="IPR011010">
    <property type="entry name" value="DNA_brk_join_enz"/>
</dbReference>
<sequence length="700" mass="82404">MFESSLMLFIEKAKKHPSIPKNFIDSVVLVLNRIHNNTNAKEVEIINQKFVFNTSFIEYFANIIDLPKSSDNTIYYKNFLRLKKFKIIHQKSSDFYPNRLRLLSINPNPISLLHEEFSQIDQYLEAKKAFLHDLDSIQDKYTLIGALSIYLHYYHFPNFTKKELYSLSRCHYSVIDSNRVCLFYPKRSPLALNDSGNTFYQSVLLDEIASKLFLYDKNLFTNLDTAYIYKQLSSYQKMVFSYMSSDAISIARKNHFLFSHTPVEYSIKNKSLRPPMLCFNEIKAIFPQCSESGIGQIESKLINKASLKASSISLNEENDDDDFMEDNSEIWWSYSDMFAFKELLKTQKSIHKSILENALKELDSHKEQADTRGDIHSKMIFEFLYHLVIRLDGKHKIRQKTFKNYFSTLRVHLFNKVKNLANPQNYEIRKIIQYLENNGYKKKTVFKIKYLIRRFYRFHSHNGINIDIALNSYSKSLVFDFEIDSILEELEIDFRLQHNFKREGKWVRLQLLQQKVLVLLTFYTGMRKKEILSRLWKDFMLFGNEIIVDVNNEGMKPLGWNLKTRNAKRKISVKIPIPHHLELIKEWYDLRSSTSKSGYLFVTQKSNGSPKVKEPLPESIIEIFNTIIAEKTGRYCTFHSLRHSFATYAFLEILRLKQNFPYAIIELAVKLGHETPETTINTYVHYDVAQLLQTDVSVPQ</sequence>
<evidence type="ECO:0000313" key="5">
    <source>
        <dbReference type="EMBL" id="ADR35449.1"/>
    </source>
</evidence>
<dbReference type="SUPFAM" id="SSF56349">
    <property type="entry name" value="DNA breaking-rejoining enzymes"/>
    <property type="match status" value="1"/>
</dbReference>
<accession>E4U433</accession>
<evidence type="ECO:0000313" key="6">
    <source>
        <dbReference type="Proteomes" id="UP000008721"/>
    </source>
</evidence>
<dbReference type="PANTHER" id="PTHR30349:SF41">
    <property type="entry name" value="INTEGRASE_RECOMBINASE PROTEIN MJ0367-RELATED"/>
    <property type="match status" value="1"/>
</dbReference>
<keyword evidence="2" id="KW-0238">DNA-binding</keyword>
<dbReference type="Proteomes" id="UP000008721">
    <property type="component" value="Plasmid pSULKU03"/>
</dbReference>
<dbReference type="InterPro" id="IPR050090">
    <property type="entry name" value="Tyrosine_recombinase_XerCD"/>
</dbReference>
<proteinExistence type="inferred from homology"/>
<reference evidence="5 6" key="1">
    <citation type="journal article" date="2012" name="Stand. Genomic Sci.">
        <title>Complete genome sequence of the sulfur compounds oxidizing chemolithoautotroph Sulfuricurvum kujiense type strain (YK-1(T)).</title>
        <authorList>
            <person name="Han C."/>
            <person name="Kotsyurbenko O."/>
            <person name="Chertkov O."/>
            <person name="Held B."/>
            <person name="Lapidus A."/>
            <person name="Nolan M."/>
            <person name="Lucas S."/>
            <person name="Hammon N."/>
            <person name="Deshpande S."/>
            <person name="Cheng J.F."/>
            <person name="Tapia R."/>
            <person name="Goodwin L.A."/>
            <person name="Pitluck S."/>
            <person name="Liolios K."/>
            <person name="Pagani I."/>
            <person name="Ivanova N."/>
            <person name="Mavromatis K."/>
            <person name="Mikhailova N."/>
            <person name="Pati A."/>
            <person name="Chen A."/>
            <person name="Palaniappan K."/>
            <person name="Land M."/>
            <person name="Hauser L."/>
            <person name="Chang Y.J."/>
            <person name="Jeffries C.D."/>
            <person name="Brambilla E.M."/>
            <person name="Rohde M."/>
            <person name="Spring S."/>
            <person name="Sikorski J."/>
            <person name="Goker M."/>
            <person name="Woyke T."/>
            <person name="Bristow J."/>
            <person name="Eisen J.A."/>
            <person name="Markowitz V."/>
            <person name="Hugenholtz P."/>
            <person name="Kyrpides N.C."/>
            <person name="Klenk H.P."/>
            <person name="Detter J.C."/>
        </authorList>
    </citation>
    <scope>NUCLEOTIDE SEQUENCE [LARGE SCALE GENOMIC DNA]</scope>
    <source>
        <strain evidence="6">ATCC BAA-921 / DSM 16994 / JCM 11577 / YK-1</strain>
    </source>
</reference>
<dbReference type="Gene3D" id="1.10.443.10">
    <property type="entry name" value="Intergrase catalytic core"/>
    <property type="match status" value="1"/>
</dbReference>
<comment type="similarity">
    <text evidence="1">Belongs to the 'phage' integrase family.</text>
</comment>
<keyword evidence="5" id="KW-0614">Plasmid</keyword>